<dbReference type="STRING" id="1352936.M878_00850"/>
<dbReference type="EMBL" id="AWQX01000006">
    <property type="protein sequence ID" value="EST36675.1"/>
    <property type="molecule type" value="Genomic_DNA"/>
</dbReference>
<dbReference type="InterPro" id="IPR012334">
    <property type="entry name" value="Pectin_lyas_fold"/>
</dbReference>
<dbReference type="SUPFAM" id="SSF51126">
    <property type="entry name" value="Pectin lyase-like"/>
    <property type="match status" value="1"/>
</dbReference>
<dbReference type="Gene3D" id="2.160.20.10">
    <property type="entry name" value="Single-stranded right-handed beta-helix, Pectin lyase-like"/>
    <property type="match status" value="1"/>
</dbReference>
<accession>V6KX11</accession>
<proteinExistence type="predicted"/>
<reference evidence="1 2" key="1">
    <citation type="journal article" date="2014" name="Genome Announc.">
        <title>Draft Genome Sequence of Streptomyces roseochromogenes subsp. oscitans DS 12.976, Producer of the Aminocoumarin Antibiotic Clorobiocin.</title>
        <authorList>
            <person name="Ruckert C."/>
            <person name="Kalinowski J."/>
            <person name="Heide L."/>
            <person name="Apel A.K."/>
        </authorList>
    </citation>
    <scope>NUCLEOTIDE SEQUENCE [LARGE SCALE GENOMIC DNA]</scope>
    <source>
        <strain evidence="1 2">DS 12.976</strain>
    </source>
</reference>
<dbReference type="PATRIC" id="fig|1352936.5.peg.201"/>
<dbReference type="AlphaFoldDB" id="V6KX11"/>
<organism evidence="1 2">
    <name type="scientific">Streptomyces roseochromogenus subsp. oscitans DS 12.976</name>
    <dbReference type="NCBI Taxonomy" id="1352936"/>
    <lineage>
        <taxon>Bacteria</taxon>
        <taxon>Bacillati</taxon>
        <taxon>Actinomycetota</taxon>
        <taxon>Actinomycetes</taxon>
        <taxon>Kitasatosporales</taxon>
        <taxon>Streptomycetaceae</taxon>
        <taxon>Streptomyces</taxon>
    </lineage>
</organism>
<keyword evidence="2" id="KW-1185">Reference proteome</keyword>
<comment type="caution">
    <text evidence="1">The sequence shown here is derived from an EMBL/GenBank/DDBJ whole genome shotgun (WGS) entry which is preliminary data.</text>
</comment>
<protein>
    <submittedName>
        <fullName evidence="1">Uncharacterized protein</fullName>
    </submittedName>
</protein>
<dbReference type="HOGENOM" id="CLU_2304510_0_0_11"/>
<gene>
    <name evidence="1" type="ORF">M878_00850</name>
</gene>
<evidence type="ECO:0000313" key="2">
    <source>
        <dbReference type="Proteomes" id="UP000017984"/>
    </source>
</evidence>
<dbReference type="InterPro" id="IPR011050">
    <property type="entry name" value="Pectin_lyase_fold/virulence"/>
</dbReference>
<sequence>MSVGELIDGALYSGADCIPLFAQASSTHSARTLTVATDGSAPYWTVQAAIDAASPGDTIPVAKGVYHEVVTVPAAKSGLTIVGATGNPADVVITCDNAAG</sequence>
<name>V6KX11_STRRC</name>
<evidence type="ECO:0000313" key="1">
    <source>
        <dbReference type="EMBL" id="EST36675.1"/>
    </source>
</evidence>
<dbReference type="Proteomes" id="UP000017984">
    <property type="component" value="Chromosome"/>
</dbReference>